<evidence type="ECO:0000256" key="5">
    <source>
        <dbReference type="ARBA" id="ARBA00022989"/>
    </source>
</evidence>
<dbReference type="GO" id="GO:0005737">
    <property type="term" value="C:cytoplasm"/>
    <property type="evidence" value="ECO:0007669"/>
    <property type="project" value="TreeGrafter"/>
</dbReference>
<protein>
    <submittedName>
        <fullName evidence="10">Uncharacterized protein</fullName>
    </submittedName>
</protein>
<comment type="caution">
    <text evidence="10">The sequence shown here is derived from an EMBL/GenBank/DDBJ whole genome shotgun (WGS) entry which is preliminary data.</text>
</comment>
<comment type="subcellular location">
    <subcellularLocation>
        <location evidence="1">Cell membrane</location>
    </subcellularLocation>
</comment>
<dbReference type="GO" id="GO:0005886">
    <property type="term" value="C:plasma membrane"/>
    <property type="evidence" value="ECO:0007669"/>
    <property type="project" value="UniProtKB-SubCell"/>
</dbReference>
<dbReference type="PANTHER" id="PTHR11923:SF93">
    <property type="entry name" value="GH07959P-RELATED"/>
    <property type="match status" value="1"/>
</dbReference>
<proteinExistence type="inferred from homology"/>
<name>A0AAN8PJG2_POLSC</name>
<keyword evidence="9" id="KW-0732">Signal</keyword>
<keyword evidence="6 8" id="KW-0472">Membrane</keyword>
<evidence type="ECO:0000256" key="8">
    <source>
        <dbReference type="SAM" id="Phobius"/>
    </source>
</evidence>
<evidence type="ECO:0000256" key="3">
    <source>
        <dbReference type="ARBA" id="ARBA00022475"/>
    </source>
</evidence>
<keyword evidence="5 8" id="KW-1133">Transmembrane helix</keyword>
<feature type="chain" id="PRO_5042931465" evidence="9">
    <location>
        <begin position="24"/>
        <end position="541"/>
    </location>
</feature>
<dbReference type="InterPro" id="IPR002159">
    <property type="entry name" value="CD36_fam"/>
</dbReference>
<comment type="similarity">
    <text evidence="2">Belongs to the CD36 family.</text>
</comment>
<feature type="transmembrane region" description="Helical" evidence="8">
    <location>
        <begin position="460"/>
        <end position="486"/>
    </location>
</feature>
<keyword evidence="3" id="KW-1003">Cell membrane</keyword>
<evidence type="ECO:0000313" key="11">
    <source>
        <dbReference type="Proteomes" id="UP001372834"/>
    </source>
</evidence>
<dbReference type="Pfam" id="PF01130">
    <property type="entry name" value="CD36"/>
    <property type="match status" value="2"/>
</dbReference>
<evidence type="ECO:0000313" key="10">
    <source>
        <dbReference type="EMBL" id="KAK6635972.1"/>
    </source>
</evidence>
<keyword evidence="4 8" id="KW-0812">Transmembrane</keyword>
<accession>A0AAN8PJG2</accession>
<dbReference type="GO" id="GO:0005044">
    <property type="term" value="F:scavenger receptor activity"/>
    <property type="evidence" value="ECO:0007669"/>
    <property type="project" value="TreeGrafter"/>
</dbReference>
<organism evidence="10 11">
    <name type="scientific">Polyplax serrata</name>
    <name type="common">Common mouse louse</name>
    <dbReference type="NCBI Taxonomy" id="468196"/>
    <lineage>
        <taxon>Eukaryota</taxon>
        <taxon>Metazoa</taxon>
        <taxon>Ecdysozoa</taxon>
        <taxon>Arthropoda</taxon>
        <taxon>Hexapoda</taxon>
        <taxon>Insecta</taxon>
        <taxon>Pterygota</taxon>
        <taxon>Neoptera</taxon>
        <taxon>Paraneoptera</taxon>
        <taxon>Psocodea</taxon>
        <taxon>Troctomorpha</taxon>
        <taxon>Phthiraptera</taxon>
        <taxon>Anoplura</taxon>
        <taxon>Polyplacidae</taxon>
        <taxon>Polyplax</taxon>
    </lineage>
</organism>
<gene>
    <name evidence="10" type="ORF">RUM43_009624</name>
</gene>
<dbReference type="PRINTS" id="PR01609">
    <property type="entry name" value="CD36FAMILY"/>
</dbReference>
<dbReference type="Proteomes" id="UP001372834">
    <property type="component" value="Unassembled WGS sequence"/>
</dbReference>
<dbReference type="PANTHER" id="PTHR11923">
    <property type="entry name" value="SCAVENGER RECEPTOR CLASS B TYPE-1 SR-B1"/>
    <property type="match status" value="1"/>
</dbReference>
<sequence>MFPNSFLKFLVTLFWHKFRLSRTSKTYEPWIKSRVPIYVQYYFFNWTNPTDLKDANYKPQLTEVGPYKFWERIEKVNVTWNKNGTVSYQRLRKWYFDPVGSKGRLTDKITTINVIALMAANMGKPMPLFGKVFMGIMISITQKILVTKTVSELLFEGYIDPLLSAGRGWPSTSSKVPYDKFGWFYKVCYSLFFGHLSAPPFSFLTAIIALHYRGTARQPLMAFTTFKRVRTEWNTSVLWLYGILKIKLLSTKATAVKLKAQEESIGPGKEDGKQTSTSFPLIYVGAKALYKLSYDKRYIQYKYSEKVKVSDVNGFKYVADADLFDNGTSDPSNKCFCNGQCLPSGVLNISLCRFGAPVFTSYPHFYQADPTYLNAFVGLKPNRILHENFIALEPRINKVASFPQTYGIPLEIAARIQINVLVKPNSDIALLEGVKQLIFPIFWLDQRVFVPAERLSEIKLLLYLPTVMFILSIVFLLIGASCLLTITHRRAEKRHGVVGVNQFKRTDDKILQRKNLNSEIEEEKSLPSSTIKSVPILETDL</sequence>
<evidence type="ECO:0000256" key="9">
    <source>
        <dbReference type="SAM" id="SignalP"/>
    </source>
</evidence>
<evidence type="ECO:0000256" key="2">
    <source>
        <dbReference type="ARBA" id="ARBA00010532"/>
    </source>
</evidence>
<dbReference type="EMBL" id="JAWJWE010000004">
    <property type="protein sequence ID" value="KAK6635972.1"/>
    <property type="molecule type" value="Genomic_DNA"/>
</dbReference>
<evidence type="ECO:0000256" key="6">
    <source>
        <dbReference type="ARBA" id="ARBA00023136"/>
    </source>
</evidence>
<keyword evidence="7" id="KW-0325">Glycoprotein</keyword>
<dbReference type="AlphaFoldDB" id="A0AAN8PJG2"/>
<feature type="signal peptide" evidence="9">
    <location>
        <begin position="1"/>
        <end position="23"/>
    </location>
</feature>
<evidence type="ECO:0000256" key="4">
    <source>
        <dbReference type="ARBA" id="ARBA00022692"/>
    </source>
</evidence>
<reference evidence="10 11" key="1">
    <citation type="submission" date="2023-10" db="EMBL/GenBank/DDBJ databases">
        <title>Genomes of two closely related lineages of the louse Polyplax serrata with different host specificities.</title>
        <authorList>
            <person name="Martinu J."/>
            <person name="Tarabai H."/>
            <person name="Stefka J."/>
            <person name="Hypsa V."/>
        </authorList>
    </citation>
    <scope>NUCLEOTIDE SEQUENCE [LARGE SCALE GENOMIC DNA]</scope>
    <source>
        <strain evidence="10">HR10_N</strain>
    </source>
</reference>
<evidence type="ECO:0000256" key="1">
    <source>
        <dbReference type="ARBA" id="ARBA00004236"/>
    </source>
</evidence>
<evidence type="ECO:0000256" key="7">
    <source>
        <dbReference type="ARBA" id="ARBA00023180"/>
    </source>
</evidence>